<evidence type="ECO:0000256" key="1">
    <source>
        <dbReference type="ARBA" id="ARBA00004479"/>
    </source>
</evidence>
<dbReference type="GO" id="GO:0030215">
    <property type="term" value="F:semaphorin receptor binding"/>
    <property type="evidence" value="ECO:0007669"/>
    <property type="project" value="InterPro"/>
</dbReference>
<dbReference type="Pfam" id="PF01403">
    <property type="entry name" value="Sema"/>
    <property type="match status" value="1"/>
</dbReference>
<comment type="caution">
    <text evidence="20">The sequence shown here is derived from an EMBL/GenBank/DDBJ whole genome shotgun (WGS) entry which is preliminary data.</text>
</comment>
<dbReference type="Proteomes" id="UP000287033">
    <property type="component" value="Unassembled WGS sequence"/>
</dbReference>
<evidence type="ECO:0000259" key="18">
    <source>
        <dbReference type="PROSITE" id="PS50835"/>
    </source>
</evidence>
<dbReference type="FunFam" id="2.130.10.10:FF:000033">
    <property type="entry name" value="Semaphorin 4B"/>
    <property type="match status" value="1"/>
</dbReference>
<gene>
    <name evidence="20" type="ORF">chiPu_0016322</name>
</gene>
<dbReference type="PROSITE" id="PS51004">
    <property type="entry name" value="SEMA"/>
    <property type="match status" value="1"/>
</dbReference>
<dbReference type="InterPro" id="IPR007110">
    <property type="entry name" value="Ig-like_dom"/>
</dbReference>
<evidence type="ECO:0000256" key="11">
    <source>
        <dbReference type="ARBA" id="ARBA00023157"/>
    </source>
</evidence>
<keyword evidence="11" id="KW-1015">Disulfide bond</keyword>
<keyword evidence="9 16" id="KW-1133">Transmembrane helix</keyword>
<protein>
    <recommendedName>
        <fullName evidence="22">Sema domain-containing protein</fullName>
    </recommendedName>
</protein>
<evidence type="ECO:0000256" key="14">
    <source>
        <dbReference type="PROSITE-ProRule" id="PRU00352"/>
    </source>
</evidence>
<evidence type="ECO:0000256" key="4">
    <source>
        <dbReference type="ARBA" id="ARBA00022553"/>
    </source>
</evidence>
<proteinExistence type="inferred from homology"/>
<feature type="transmembrane region" description="Helical" evidence="16">
    <location>
        <begin position="710"/>
        <end position="734"/>
    </location>
</feature>
<keyword evidence="7" id="KW-0221">Differentiation</keyword>
<evidence type="ECO:0000256" key="8">
    <source>
        <dbReference type="ARBA" id="ARBA00022902"/>
    </source>
</evidence>
<dbReference type="InterPro" id="IPR016201">
    <property type="entry name" value="PSI"/>
</dbReference>
<dbReference type="SUPFAM" id="SSF48726">
    <property type="entry name" value="Immunoglobulin"/>
    <property type="match status" value="1"/>
</dbReference>
<comment type="caution">
    <text evidence="14">Lacks conserved residue(s) required for the propagation of feature annotation.</text>
</comment>
<evidence type="ECO:0000256" key="17">
    <source>
        <dbReference type="SAM" id="SignalP"/>
    </source>
</evidence>
<keyword evidence="21" id="KW-1185">Reference proteome</keyword>
<feature type="region of interest" description="Disordered" evidence="15">
    <location>
        <begin position="558"/>
        <end position="580"/>
    </location>
</feature>
<evidence type="ECO:0000313" key="21">
    <source>
        <dbReference type="Proteomes" id="UP000287033"/>
    </source>
</evidence>
<evidence type="ECO:0000256" key="12">
    <source>
        <dbReference type="ARBA" id="ARBA00023180"/>
    </source>
</evidence>
<dbReference type="AlphaFoldDB" id="A0A401T5A4"/>
<sequence length="847" mass="95358">MTLDFLSYLLLAASTLCTIGFTQSLSREDDVVPRIVFDYNNTDRPVKHFHRDGVRNYTKLLLSPEHGLLYVGAKDAIFSLDVFNIAPNEFKNEVIWEVPEQKRNECHFKGKSLSSDCFNYIKILLQVNSTHVYVCGTYAFSPTCAYIHIANFSLEKSRFGNLLTEDGKGRCPFDPTYKSTAIMVDGALYAGTVSNFQGNEPIISRSLGNKPPLKTENSLNWLQDPSFVGSEFIQEGVSAKNSDSDDGKVYFFFSETGKEFDFFENTIVSRIAQICTGDIGGERVLQKRWTTFLKAQLSCSLPDDGFPFNVIQDMFVLSTRKGDWENITFYGVFTSQWYKGGAASSAVCAYSMEDMKKAFNGRYMEVNRETQQWYPYNHVVPEPRPGACITNIARAMNINSSFQMPDKVLNFAKDHFLMEEIVRSQPLLMKKHMKYIQITVDRVQTISGYYDVLFLGTENGILHKAINVNHKVHIIEEITVFAEPQPVQNLILDSKQGMLYASSYSGVVQLPVSNCNIYLSCGECVLARDPYCAWDGNMCRDMRGLQLELHWKQDIERGRPEQQCQQHDSSSLGPRALQPSRTTSCETITVRPNSFRVLSCKVQSNLATRTWTHNGAAVDDSFMVLPDGGIIATAEPLGVYECWAIEEDFWLLVANYCIRLDGSPEATTLHASRKSIQGLNDGPGPREKGIIINPLSSESRFPQLTSGKTYWTEFVVVSVVFGLTLAVSSLVFLYRNRDKMKSLIKDGECSNIQQKKQRKIEIPHESLPLNGNPVQVVASEHHKGYQSLNDNHICSTPVLENAVSDKDSGYPESPNNQMNQKNLYVEISAHCTQPRVRIGSEIKDSVV</sequence>
<dbReference type="InterPro" id="IPR001627">
    <property type="entry name" value="Semap_dom"/>
</dbReference>
<dbReference type="EMBL" id="BEZZ01001061">
    <property type="protein sequence ID" value="GCC37815.1"/>
    <property type="molecule type" value="Genomic_DNA"/>
</dbReference>
<keyword evidence="10 16" id="KW-0472">Membrane</keyword>
<dbReference type="InterPro" id="IPR036352">
    <property type="entry name" value="Semap_dom_sf"/>
</dbReference>
<keyword evidence="4" id="KW-0597">Phosphoprotein</keyword>
<keyword evidence="6 17" id="KW-0732">Signal</keyword>
<evidence type="ECO:0000313" key="20">
    <source>
        <dbReference type="EMBL" id="GCC37815.1"/>
    </source>
</evidence>
<comment type="similarity">
    <text evidence="2">Belongs to the semaphorin family.</text>
</comment>
<feature type="domain" description="Ig-like" evidence="18">
    <location>
        <begin position="579"/>
        <end position="642"/>
    </location>
</feature>
<dbReference type="Pfam" id="PF01437">
    <property type="entry name" value="PSI"/>
    <property type="match status" value="1"/>
</dbReference>
<feature type="chain" id="PRO_5019569690" description="Sema domain-containing protein" evidence="17">
    <location>
        <begin position="25"/>
        <end position="847"/>
    </location>
</feature>
<dbReference type="Gene3D" id="3.30.1680.10">
    <property type="entry name" value="ligand-binding face of the semaphorins, domain 2"/>
    <property type="match status" value="1"/>
</dbReference>
<keyword evidence="12" id="KW-0325">Glycoprotein</keyword>
<dbReference type="GO" id="GO:0001755">
    <property type="term" value="P:neural crest cell migration"/>
    <property type="evidence" value="ECO:0007669"/>
    <property type="project" value="TreeGrafter"/>
</dbReference>
<comment type="subcellular location">
    <subcellularLocation>
        <location evidence="1">Membrane</location>
        <topology evidence="1">Single-pass type I membrane protein</topology>
    </subcellularLocation>
</comment>
<keyword evidence="3" id="KW-0217">Developmental protein</keyword>
<evidence type="ECO:0000256" key="9">
    <source>
        <dbReference type="ARBA" id="ARBA00022989"/>
    </source>
</evidence>
<feature type="signal peptide" evidence="17">
    <location>
        <begin position="1"/>
        <end position="24"/>
    </location>
</feature>
<evidence type="ECO:0000256" key="16">
    <source>
        <dbReference type="SAM" id="Phobius"/>
    </source>
</evidence>
<dbReference type="PANTHER" id="PTHR11036">
    <property type="entry name" value="SEMAPHORIN"/>
    <property type="match status" value="1"/>
</dbReference>
<name>A0A401T5A4_CHIPU</name>
<dbReference type="PROSITE" id="PS50835">
    <property type="entry name" value="IG_LIKE"/>
    <property type="match status" value="1"/>
</dbReference>
<evidence type="ECO:0008006" key="22">
    <source>
        <dbReference type="Google" id="ProtNLM"/>
    </source>
</evidence>
<dbReference type="SMART" id="SM00630">
    <property type="entry name" value="Sema"/>
    <property type="match status" value="1"/>
</dbReference>
<evidence type="ECO:0000259" key="19">
    <source>
        <dbReference type="PROSITE" id="PS51004"/>
    </source>
</evidence>
<evidence type="ECO:0000256" key="13">
    <source>
        <dbReference type="ARBA" id="ARBA00023319"/>
    </source>
</evidence>
<dbReference type="SUPFAM" id="SSF101912">
    <property type="entry name" value="Sema domain"/>
    <property type="match status" value="1"/>
</dbReference>
<dbReference type="InterPro" id="IPR015943">
    <property type="entry name" value="WD40/YVTN_repeat-like_dom_sf"/>
</dbReference>
<reference evidence="20 21" key="1">
    <citation type="journal article" date="2018" name="Nat. Ecol. Evol.">
        <title>Shark genomes provide insights into elasmobranch evolution and the origin of vertebrates.</title>
        <authorList>
            <person name="Hara Y"/>
            <person name="Yamaguchi K"/>
            <person name="Onimaru K"/>
            <person name="Kadota M"/>
            <person name="Koyanagi M"/>
            <person name="Keeley SD"/>
            <person name="Tatsumi K"/>
            <person name="Tanaka K"/>
            <person name="Motone F"/>
            <person name="Kageyama Y"/>
            <person name="Nozu R"/>
            <person name="Adachi N"/>
            <person name="Nishimura O"/>
            <person name="Nakagawa R"/>
            <person name="Tanegashima C"/>
            <person name="Kiyatake I"/>
            <person name="Matsumoto R"/>
            <person name="Murakumo K"/>
            <person name="Nishida K"/>
            <person name="Terakita A"/>
            <person name="Kuratani S"/>
            <person name="Sato K"/>
            <person name="Hyodo S Kuraku.S."/>
        </authorList>
    </citation>
    <scope>NUCLEOTIDE SEQUENCE [LARGE SCALE GENOMIC DNA]</scope>
</reference>
<dbReference type="GO" id="GO:0071526">
    <property type="term" value="P:semaphorin-plexin signaling pathway"/>
    <property type="evidence" value="ECO:0007669"/>
    <property type="project" value="TreeGrafter"/>
</dbReference>
<feature type="compositionally biased region" description="Polar residues" evidence="15">
    <location>
        <begin position="562"/>
        <end position="572"/>
    </location>
</feature>
<keyword evidence="5 16" id="KW-0812">Transmembrane</keyword>
<dbReference type="InterPro" id="IPR036179">
    <property type="entry name" value="Ig-like_dom_sf"/>
</dbReference>
<evidence type="ECO:0000256" key="2">
    <source>
        <dbReference type="ARBA" id="ARBA00009492"/>
    </source>
</evidence>
<dbReference type="GO" id="GO:0045499">
    <property type="term" value="F:chemorepellent activity"/>
    <property type="evidence" value="ECO:0007669"/>
    <property type="project" value="TreeGrafter"/>
</dbReference>
<dbReference type="InterPro" id="IPR002165">
    <property type="entry name" value="Plexin_repeat"/>
</dbReference>
<accession>A0A401T5A4</accession>
<keyword evidence="13" id="KW-0393">Immunoglobulin domain</keyword>
<dbReference type="OrthoDB" id="9988752at2759"/>
<dbReference type="GO" id="GO:0007411">
    <property type="term" value="P:axon guidance"/>
    <property type="evidence" value="ECO:0007669"/>
    <property type="project" value="TreeGrafter"/>
</dbReference>
<evidence type="ECO:0000256" key="6">
    <source>
        <dbReference type="ARBA" id="ARBA00022729"/>
    </source>
</evidence>
<dbReference type="PANTHER" id="PTHR11036:SF14">
    <property type="entry name" value="SEMAPHORIN-4B"/>
    <property type="match status" value="1"/>
</dbReference>
<dbReference type="STRING" id="137246.A0A401T5A4"/>
<evidence type="ECO:0000256" key="7">
    <source>
        <dbReference type="ARBA" id="ARBA00022782"/>
    </source>
</evidence>
<dbReference type="OMA" id="YINVQHF"/>
<evidence type="ECO:0000256" key="15">
    <source>
        <dbReference type="SAM" id="MobiDB-lite"/>
    </source>
</evidence>
<dbReference type="InterPro" id="IPR027231">
    <property type="entry name" value="Semaphorin"/>
</dbReference>
<organism evidence="20 21">
    <name type="scientific">Chiloscyllium punctatum</name>
    <name type="common">Brownbanded bambooshark</name>
    <name type="synonym">Hemiscyllium punctatum</name>
    <dbReference type="NCBI Taxonomy" id="137246"/>
    <lineage>
        <taxon>Eukaryota</taxon>
        <taxon>Metazoa</taxon>
        <taxon>Chordata</taxon>
        <taxon>Craniata</taxon>
        <taxon>Vertebrata</taxon>
        <taxon>Chondrichthyes</taxon>
        <taxon>Elasmobranchii</taxon>
        <taxon>Galeomorphii</taxon>
        <taxon>Galeoidea</taxon>
        <taxon>Orectolobiformes</taxon>
        <taxon>Hemiscylliidae</taxon>
        <taxon>Chiloscyllium</taxon>
    </lineage>
</organism>
<dbReference type="GO" id="GO:0005886">
    <property type="term" value="C:plasma membrane"/>
    <property type="evidence" value="ECO:0007669"/>
    <property type="project" value="TreeGrafter"/>
</dbReference>
<evidence type="ECO:0000256" key="5">
    <source>
        <dbReference type="ARBA" id="ARBA00022692"/>
    </source>
</evidence>
<feature type="domain" description="Sema" evidence="19">
    <location>
        <begin position="34"/>
        <end position="512"/>
    </location>
</feature>
<dbReference type="GO" id="GO:0030335">
    <property type="term" value="P:positive regulation of cell migration"/>
    <property type="evidence" value="ECO:0007669"/>
    <property type="project" value="TreeGrafter"/>
</dbReference>
<dbReference type="SMART" id="SM00423">
    <property type="entry name" value="PSI"/>
    <property type="match status" value="1"/>
</dbReference>
<keyword evidence="8" id="KW-0524">Neurogenesis</keyword>
<dbReference type="Gene3D" id="2.130.10.10">
    <property type="entry name" value="YVTN repeat-like/Quinoprotein amine dehydrogenase"/>
    <property type="match status" value="1"/>
</dbReference>
<evidence type="ECO:0000256" key="10">
    <source>
        <dbReference type="ARBA" id="ARBA00023136"/>
    </source>
</evidence>
<dbReference type="SUPFAM" id="SSF103575">
    <property type="entry name" value="Plexin repeat"/>
    <property type="match status" value="1"/>
</dbReference>
<evidence type="ECO:0000256" key="3">
    <source>
        <dbReference type="ARBA" id="ARBA00022473"/>
    </source>
</evidence>